<evidence type="ECO:0000256" key="7">
    <source>
        <dbReference type="PROSITE-ProRule" id="PRU01091"/>
    </source>
</evidence>
<keyword evidence="2" id="KW-0902">Two-component regulatory system</keyword>
<dbReference type="Pfam" id="PF00486">
    <property type="entry name" value="Trans_reg_C"/>
    <property type="match status" value="1"/>
</dbReference>
<dbReference type="InterPro" id="IPR036388">
    <property type="entry name" value="WH-like_DNA-bd_sf"/>
</dbReference>
<keyword evidence="3" id="KW-0805">Transcription regulation</keyword>
<keyword evidence="11" id="KW-1185">Reference proteome</keyword>
<dbReference type="InterPro" id="IPR001867">
    <property type="entry name" value="OmpR/PhoB-type_DNA-bd"/>
</dbReference>
<dbReference type="InterPro" id="IPR039420">
    <property type="entry name" value="WalR-like"/>
</dbReference>
<reference evidence="11" key="1">
    <citation type="journal article" date="2019" name="Int. J. Syst. Evol. Microbiol.">
        <title>The Global Catalogue of Microorganisms (GCM) 10K type strain sequencing project: providing services to taxonomists for standard genome sequencing and annotation.</title>
        <authorList>
            <consortium name="The Broad Institute Genomics Platform"/>
            <consortium name="The Broad Institute Genome Sequencing Center for Infectious Disease"/>
            <person name="Wu L."/>
            <person name="Ma J."/>
        </authorList>
    </citation>
    <scope>NUCLEOTIDE SEQUENCE [LARGE SCALE GENOMIC DNA]</scope>
    <source>
        <strain evidence="11">CGMCC 1.15043</strain>
    </source>
</reference>
<evidence type="ECO:0000256" key="1">
    <source>
        <dbReference type="ARBA" id="ARBA00022553"/>
    </source>
</evidence>
<dbReference type="CDD" id="cd00383">
    <property type="entry name" value="trans_reg_C"/>
    <property type="match status" value="1"/>
</dbReference>
<keyword evidence="1 6" id="KW-0597">Phosphoprotein</keyword>
<dbReference type="PROSITE" id="PS50110">
    <property type="entry name" value="RESPONSE_REGULATORY"/>
    <property type="match status" value="1"/>
</dbReference>
<evidence type="ECO:0000256" key="2">
    <source>
        <dbReference type="ARBA" id="ARBA00023012"/>
    </source>
</evidence>
<evidence type="ECO:0000256" key="3">
    <source>
        <dbReference type="ARBA" id="ARBA00023015"/>
    </source>
</evidence>
<comment type="caution">
    <text evidence="10">The sequence shown here is derived from an EMBL/GenBank/DDBJ whole genome shotgun (WGS) entry which is preliminary data.</text>
</comment>
<protein>
    <submittedName>
        <fullName evidence="10">DNA-binding response regulator</fullName>
    </submittedName>
</protein>
<feature type="domain" description="Response regulatory" evidence="8">
    <location>
        <begin position="21"/>
        <end position="134"/>
    </location>
</feature>
<dbReference type="EMBL" id="BMHE01000003">
    <property type="protein sequence ID" value="GGI44747.1"/>
    <property type="molecule type" value="Genomic_DNA"/>
</dbReference>
<keyword evidence="4 7" id="KW-0238">DNA-binding</keyword>
<evidence type="ECO:0000259" key="9">
    <source>
        <dbReference type="PROSITE" id="PS51755"/>
    </source>
</evidence>
<dbReference type="CDD" id="cd17574">
    <property type="entry name" value="REC_OmpR"/>
    <property type="match status" value="1"/>
</dbReference>
<gene>
    <name evidence="10" type="ORF">GCM10008018_08640</name>
</gene>
<dbReference type="Gene3D" id="1.10.10.10">
    <property type="entry name" value="Winged helix-like DNA-binding domain superfamily/Winged helix DNA-binding domain"/>
    <property type="match status" value="1"/>
</dbReference>
<dbReference type="Gene3D" id="6.10.250.690">
    <property type="match status" value="1"/>
</dbReference>
<feature type="domain" description="OmpR/PhoB-type" evidence="9">
    <location>
        <begin position="145"/>
        <end position="242"/>
    </location>
</feature>
<dbReference type="PANTHER" id="PTHR48111">
    <property type="entry name" value="REGULATOR OF RPOS"/>
    <property type="match status" value="1"/>
</dbReference>
<dbReference type="GO" id="GO:0003677">
    <property type="term" value="F:DNA binding"/>
    <property type="evidence" value="ECO:0007669"/>
    <property type="project" value="UniProtKB-KW"/>
</dbReference>
<proteinExistence type="predicted"/>
<dbReference type="SMART" id="SM00862">
    <property type="entry name" value="Trans_reg_C"/>
    <property type="match status" value="1"/>
</dbReference>
<sequence length="245" mass="28123">MVPIQGFLGQFGGNSIHMKQTIMIVDDDKEIAELMRDYLEDEQFEVVEAYNAVQAIEAIERNRVDCILLDVMMPGQSGLDLCRQIRKTQDTPILFLSARGDDMDKIRGLSLGSDDYIVKSATPEEVVARIKAVLRRYGRQDKNPKLELDFGRLILDVMAHEVRIEGVPVSMTPKEFDILCLFAEYPRQVFTYEQLLQRFWEGIGDKHSVTVHIGRIREKIEEDPKKPVYIANVWGVGYRFEGGKR</sequence>
<dbReference type="PANTHER" id="PTHR48111:SF40">
    <property type="entry name" value="PHOSPHATE REGULON TRANSCRIPTIONAL REGULATORY PROTEIN PHOB"/>
    <property type="match status" value="1"/>
</dbReference>
<organism evidence="10 11">
    <name type="scientific">Paenibacillus marchantiophytorum</name>
    <dbReference type="NCBI Taxonomy" id="1619310"/>
    <lineage>
        <taxon>Bacteria</taxon>
        <taxon>Bacillati</taxon>
        <taxon>Bacillota</taxon>
        <taxon>Bacilli</taxon>
        <taxon>Bacillales</taxon>
        <taxon>Paenibacillaceae</taxon>
        <taxon>Paenibacillus</taxon>
    </lineage>
</organism>
<feature type="DNA-binding region" description="OmpR/PhoB-type" evidence="7">
    <location>
        <begin position="145"/>
        <end position="242"/>
    </location>
</feature>
<dbReference type="SMART" id="SM00448">
    <property type="entry name" value="REC"/>
    <property type="match status" value="1"/>
</dbReference>
<dbReference type="InterPro" id="IPR011006">
    <property type="entry name" value="CheY-like_superfamily"/>
</dbReference>
<name>A0ABQ2BPW8_9BACL</name>
<dbReference type="InterPro" id="IPR001789">
    <property type="entry name" value="Sig_transdc_resp-reg_receiver"/>
</dbReference>
<evidence type="ECO:0000313" key="10">
    <source>
        <dbReference type="EMBL" id="GGI44747.1"/>
    </source>
</evidence>
<evidence type="ECO:0000259" key="8">
    <source>
        <dbReference type="PROSITE" id="PS50110"/>
    </source>
</evidence>
<evidence type="ECO:0000256" key="4">
    <source>
        <dbReference type="ARBA" id="ARBA00023125"/>
    </source>
</evidence>
<dbReference type="PROSITE" id="PS51755">
    <property type="entry name" value="OMPR_PHOB"/>
    <property type="match status" value="1"/>
</dbReference>
<dbReference type="Pfam" id="PF00072">
    <property type="entry name" value="Response_reg"/>
    <property type="match status" value="1"/>
</dbReference>
<feature type="modified residue" description="4-aspartylphosphate" evidence="6">
    <location>
        <position position="70"/>
    </location>
</feature>
<keyword evidence="5" id="KW-0804">Transcription</keyword>
<evidence type="ECO:0000256" key="5">
    <source>
        <dbReference type="ARBA" id="ARBA00023163"/>
    </source>
</evidence>
<dbReference type="Gene3D" id="3.40.50.2300">
    <property type="match status" value="1"/>
</dbReference>
<dbReference type="Proteomes" id="UP000615455">
    <property type="component" value="Unassembled WGS sequence"/>
</dbReference>
<evidence type="ECO:0000256" key="6">
    <source>
        <dbReference type="PROSITE-ProRule" id="PRU00169"/>
    </source>
</evidence>
<evidence type="ECO:0000313" key="11">
    <source>
        <dbReference type="Proteomes" id="UP000615455"/>
    </source>
</evidence>
<dbReference type="SUPFAM" id="SSF52172">
    <property type="entry name" value="CheY-like"/>
    <property type="match status" value="1"/>
</dbReference>
<accession>A0ABQ2BPW8</accession>